<dbReference type="NCBIfam" id="NF041082">
    <property type="entry name" value="thermosome_alpha"/>
    <property type="match status" value="1"/>
</dbReference>
<dbReference type="InterPro" id="IPR053374">
    <property type="entry name" value="TCP-1_chaperonin"/>
</dbReference>
<dbReference type="Pfam" id="PF00118">
    <property type="entry name" value="Cpn60_TCP1"/>
    <property type="match status" value="1"/>
</dbReference>
<evidence type="ECO:0000256" key="5">
    <source>
        <dbReference type="RuleBase" id="RU004187"/>
    </source>
</evidence>
<dbReference type="PANTHER" id="PTHR11353">
    <property type="entry name" value="CHAPERONIN"/>
    <property type="match status" value="1"/>
</dbReference>
<dbReference type="InterPro" id="IPR027409">
    <property type="entry name" value="GroEL-like_apical_dom_sf"/>
</dbReference>
<dbReference type="GO" id="GO:0005524">
    <property type="term" value="F:ATP binding"/>
    <property type="evidence" value="ECO:0007669"/>
    <property type="project" value="UniProtKB-KW"/>
</dbReference>
<evidence type="ECO:0000313" key="6">
    <source>
        <dbReference type="EMBL" id="SFM20870.1"/>
    </source>
</evidence>
<dbReference type="NCBIfam" id="NF041083">
    <property type="entry name" value="thermosome_beta"/>
    <property type="match status" value="1"/>
</dbReference>
<dbReference type="Proteomes" id="UP000198535">
    <property type="component" value="Unassembled WGS sequence"/>
</dbReference>
<evidence type="ECO:0000256" key="2">
    <source>
        <dbReference type="ARBA" id="ARBA00022741"/>
    </source>
</evidence>
<dbReference type="EMBL" id="FOUJ01000001">
    <property type="protein sequence ID" value="SFM20870.1"/>
    <property type="molecule type" value="Genomic_DNA"/>
</dbReference>
<dbReference type="PROSITE" id="PS00995">
    <property type="entry name" value="TCP1_3"/>
    <property type="match status" value="1"/>
</dbReference>
<keyword evidence="7" id="KW-1185">Reference proteome</keyword>
<gene>
    <name evidence="6" type="ORF">SAMN04488696_0359</name>
</gene>
<dbReference type="InterPro" id="IPR027413">
    <property type="entry name" value="GROEL-like_equatorial_sf"/>
</dbReference>
<keyword evidence="3 5" id="KW-0067">ATP-binding</keyword>
<dbReference type="STRING" id="487685.SAMN04488696_0359"/>
<name>A0A1I4NZZ9_9EURY</name>
<proteinExistence type="inferred from homology"/>
<dbReference type="InterPro" id="IPR017998">
    <property type="entry name" value="Chaperone_TCP-1"/>
</dbReference>
<evidence type="ECO:0000313" key="7">
    <source>
        <dbReference type="Proteomes" id="UP000198535"/>
    </source>
</evidence>
<dbReference type="Gene3D" id="3.30.260.10">
    <property type="entry name" value="TCP-1-like chaperonin intermediate domain"/>
    <property type="match status" value="1"/>
</dbReference>
<dbReference type="SUPFAM" id="SSF54849">
    <property type="entry name" value="GroEL-intermediate domain like"/>
    <property type="match status" value="1"/>
</dbReference>
<dbReference type="RefSeq" id="WP_091932369.1">
    <property type="nucleotide sequence ID" value="NZ_FOUJ01000001.1"/>
</dbReference>
<dbReference type="GO" id="GO:0051082">
    <property type="term" value="F:unfolded protein binding"/>
    <property type="evidence" value="ECO:0007669"/>
    <property type="project" value="InterPro"/>
</dbReference>
<dbReference type="InterPro" id="IPR027410">
    <property type="entry name" value="TCP-1-like_intermed_sf"/>
</dbReference>
<dbReference type="Gene3D" id="3.50.7.10">
    <property type="entry name" value="GroEL"/>
    <property type="match status" value="1"/>
</dbReference>
<reference evidence="7" key="1">
    <citation type="submission" date="2016-10" db="EMBL/GenBank/DDBJ databases">
        <authorList>
            <person name="Varghese N."/>
            <person name="Submissions S."/>
        </authorList>
    </citation>
    <scope>NUCLEOTIDE SEQUENCE [LARGE SCALE GENOMIC DNA]</scope>
    <source>
        <strain evidence="7">Mob M</strain>
    </source>
</reference>
<evidence type="ECO:0000256" key="3">
    <source>
        <dbReference type="ARBA" id="ARBA00022840"/>
    </source>
</evidence>
<dbReference type="GO" id="GO:0016887">
    <property type="term" value="F:ATP hydrolysis activity"/>
    <property type="evidence" value="ECO:0007669"/>
    <property type="project" value="InterPro"/>
</dbReference>
<comment type="similarity">
    <text evidence="1 5">Belongs to the TCP-1 chaperonin family.</text>
</comment>
<accession>A0A1I4NZZ9</accession>
<dbReference type="AlphaFoldDB" id="A0A1I4NZZ9"/>
<dbReference type="OrthoDB" id="9362at2157"/>
<protein>
    <submittedName>
        <fullName evidence="6">Thermosome</fullName>
    </submittedName>
</protein>
<dbReference type="PROSITE" id="PS00751">
    <property type="entry name" value="TCP1_2"/>
    <property type="match status" value="1"/>
</dbReference>
<dbReference type="GO" id="GO:0140662">
    <property type="term" value="F:ATP-dependent protein folding chaperone"/>
    <property type="evidence" value="ECO:0007669"/>
    <property type="project" value="InterPro"/>
</dbReference>
<evidence type="ECO:0000256" key="1">
    <source>
        <dbReference type="ARBA" id="ARBA00008020"/>
    </source>
</evidence>
<organism evidence="6 7">
    <name type="scientific">Methanolobus profundi</name>
    <dbReference type="NCBI Taxonomy" id="487685"/>
    <lineage>
        <taxon>Archaea</taxon>
        <taxon>Methanobacteriati</taxon>
        <taxon>Methanobacteriota</taxon>
        <taxon>Stenosarchaea group</taxon>
        <taxon>Methanomicrobia</taxon>
        <taxon>Methanosarcinales</taxon>
        <taxon>Methanosarcinaceae</taxon>
        <taxon>Methanolobus</taxon>
    </lineage>
</organism>
<dbReference type="InterPro" id="IPR002194">
    <property type="entry name" value="Chaperonin_TCP-1_CS"/>
</dbReference>
<keyword evidence="2 5" id="KW-0547">Nucleotide-binding</keyword>
<dbReference type="InterPro" id="IPR002423">
    <property type="entry name" value="Cpn60/GroEL/TCP-1"/>
</dbReference>
<dbReference type="PROSITE" id="PS00750">
    <property type="entry name" value="TCP1_1"/>
    <property type="match status" value="1"/>
</dbReference>
<dbReference type="Gene3D" id="1.10.560.10">
    <property type="entry name" value="GroEL-like equatorial domain"/>
    <property type="match status" value="1"/>
</dbReference>
<evidence type="ECO:0000256" key="4">
    <source>
        <dbReference type="ARBA" id="ARBA00023186"/>
    </source>
</evidence>
<keyword evidence="4 5" id="KW-0143">Chaperone</keyword>
<dbReference type="SUPFAM" id="SSF48592">
    <property type="entry name" value="GroEL equatorial domain-like"/>
    <property type="match status" value="1"/>
</dbReference>
<dbReference type="InterPro" id="IPR054827">
    <property type="entry name" value="thermosome_alpha"/>
</dbReference>
<dbReference type="PRINTS" id="PR00304">
    <property type="entry name" value="TCOMPLEXTCP1"/>
</dbReference>
<sequence>MAGYGNQPQQPLIIVDPSKQRTTGRDALSMNIASAQAVASIVKTTLGPKGMDKMMVNIMGDITLTNDGATILEEMEIEHPTARMIVEVAKTQEKMAGDGTTSAVVLAGALLGKAQKLIETGVHPTVLVKGYTMATEKALQTLNDYAVTVERTDKEMLEKIANTSITGKASEMAGEQLAAICVNAVYAIENDGKVDVDKDIVIAKEVGGTLHDTELINGISIRKEALHNEMPRRIENAKIALIDTELIFAKTTTTSKLHVDSAEQLFDFKEQEKANFRAIIQKIIDTGANVVFCSKKIDDYALHFFKEANMYATRRVKDEDMEVLSYSTGAALVRNVNEITADDLGYAELVEQEDEHEEKTYIKGFKNAKTMTIIIKGGSEHVTDNIERVFDDALHVVKSVYEDGTIVPGGGASEIEVSMALRNYASSVEGREQLAIIAFADAIEELPKAIAGNCGFDTIDTIIDLRAKHATVKNAGLDVETGDVVDMLDKGIVDPLRVKTQAIKSAAEAALVVLRVDDMLRAREQAMMDVKPEHNVHNYDATGML</sequence>
<dbReference type="SUPFAM" id="SSF52029">
    <property type="entry name" value="GroEL apical domain-like"/>
    <property type="match status" value="1"/>
</dbReference>